<dbReference type="InterPro" id="IPR041117">
    <property type="entry name" value="SoxA_A3"/>
</dbReference>
<dbReference type="InterPro" id="IPR042204">
    <property type="entry name" value="2Fe-2S-bd_N"/>
</dbReference>
<evidence type="ECO:0000259" key="5">
    <source>
        <dbReference type="Pfam" id="PF07992"/>
    </source>
</evidence>
<dbReference type="Pfam" id="PF17806">
    <property type="entry name" value="SO_alpha_A3"/>
    <property type="match status" value="1"/>
</dbReference>
<evidence type="ECO:0000256" key="3">
    <source>
        <dbReference type="PIRNR" id="PIRNR037980"/>
    </source>
</evidence>
<dbReference type="RefSeq" id="WP_179659187.1">
    <property type="nucleotide sequence ID" value="NZ_JACBZR010000001.1"/>
</dbReference>
<comment type="caution">
    <text evidence="8">The sequence shown here is derived from an EMBL/GenBank/DDBJ whole genome shotgun (WGS) entry which is preliminary data.</text>
</comment>
<reference evidence="8 9" key="1">
    <citation type="submission" date="2020-07" db="EMBL/GenBank/DDBJ databases">
        <title>Sequencing the genomes of 1000 actinobacteria strains.</title>
        <authorList>
            <person name="Klenk H.-P."/>
        </authorList>
    </citation>
    <scope>NUCLEOTIDE SEQUENCE [LARGE SCALE GENOMIC DNA]</scope>
    <source>
        <strain evidence="8 9">DSM 26487</strain>
    </source>
</reference>
<dbReference type="SUPFAM" id="SSF51905">
    <property type="entry name" value="FAD/NAD(P)-binding domain"/>
    <property type="match status" value="1"/>
</dbReference>
<dbReference type="PRINTS" id="PR00411">
    <property type="entry name" value="PNDRDTASEI"/>
</dbReference>
<evidence type="ECO:0000259" key="6">
    <source>
        <dbReference type="Pfam" id="PF08669"/>
    </source>
</evidence>
<keyword evidence="2 3" id="KW-0560">Oxidoreductase</keyword>
<evidence type="ECO:0000313" key="9">
    <source>
        <dbReference type="Proteomes" id="UP000564496"/>
    </source>
</evidence>
<evidence type="ECO:0000259" key="7">
    <source>
        <dbReference type="Pfam" id="PF17806"/>
    </source>
</evidence>
<keyword evidence="9" id="KW-1185">Reference proteome</keyword>
<dbReference type="Gene3D" id="3.30.1360.120">
    <property type="entry name" value="Probable tRNA modification gtpase trme, domain 1"/>
    <property type="match status" value="1"/>
</dbReference>
<feature type="domain" description="FAD/NAD(P)-binding" evidence="5">
    <location>
        <begin position="126"/>
        <end position="396"/>
    </location>
</feature>
<dbReference type="EMBL" id="JACBZR010000001">
    <property type="protein sequence ID" value="NYI78888.1"/>
    <property type="molecule type" value="Genomic_DNA"/>
</dbReference>
<dbReference type="InterPro" id="IPR006277">
    <property type="entry name" value="Sarcosine_oxidase_asu"/>
</dbReference>
<dbReference type="SUPFAM" id="SSF101790">
    <property type="entry name" value="Aminomethyltransferase beta-barrel domain"/>
    <property type="match status" value="1"/>
</dbReference>
<protein>
    <recommendedName>
        <fullName evidence="3">Sarcosine oxidase subunit alpha</fullName>
        <ecNumber evidence="3">1.5.3.24</ecNumber>
    </recommendedName>
</protein>
<accession>A0A7Z0ITJ7</accession>
<keyword evidence="3" id="KW-0963">Cytoplasm</keyword>
<name>A0A7Z0ITJ7_9ACTN</name>
<comment type="cofactor">
    <cofactor evidence="3">
        <name>NAD(+)</name>
        <dbReference type="ChEBI" id="CHEBI:57540"/>
    </cofactor>
    <text evidence="3">Binds 1 NAD(+) per subunit.</text>
</comment>
<dbReference type="PRINTS" id="PR00368">
    <property type="entry name" value="FADPNR"/>
</dbReference>
<comment type="similarity">
    <text evidence="1 3">Belongs to the GcvT family.</text>
</comment>
<evidence type="ECO:0000256" key="2">
    <source>
        <dbReference type="ARBA" id="ARBA00023002"/>
    </source>
</evidence>
<dbReference type="InterPro" id="IPR013977">
    <property type="entry name" value="GcvT_C"/>
</dbReference>
<dbReference type="GO" id="GO:0046653">
    <property type="term" value="P:tetrahydrofolate metabolic process"/>
    <property type="evidence" value="ECO:0007669"/>
    <property type="project" value="UniProtKB-UniRule"/>
</dbReference>
<dbReference type="InterPro" id="IPR029043">
    <property type="entry name" value="GcvT/YgfZ_C"/>
</dbReference>
<dbReference type="PIRSF" id="PIRSF037980">
    <property type="entry name" value="SoxA"/>
    <property type="match status" value="1"/>
</dbReference>
<dbReference type="PANTHER" id="PTHR43757:SF2">
    <property type="entry name" value="AMINOMETHYLTRANSFERASE, MITOCHONDRIAL"/>
    <property type="match status" value="1"/>
</dbReference>
<dbReference type="EC" id="1.5.3.24" evidence="3"/>
<evidence type="ECO:0000313" key="8">
    <source>
        <dbReference type="EMBL" id="NYI78888.1"/>
    </source>
</evidence>
<dbReference type="GO" id="GO:0005737">
    <property type="term" value="C:cytoplasm"/>
    <property type="evidence" value="ECO:0007669"/>
    <property type="project" value="UniProtKB-SubCell"/>
</dbReference>
<dbReference type="Gene3D" id="3.10.20.440">
    <property type="entry name" value="2Fe-2S iron-sulphur cluster binding domain, sarcosine oxidase, alpha subunit, N-terminal domain"/>
    <property type="match status" value="1"/>
</dbReference>
<dbReference type="Pfam" id="PF07992">
    <property type="entry name" value="Pyr_redox_2"/>
    <property type="match status" value="1"/>
</dbReference>
<dbReference type="InterPro" id="IPR006222">
    <property type="entry name" value="GCVT_N"/>
</dbReference>
<keyword evidence="3" id="KW-0547">Nucleotide-binding</keyword>
<dbReference type="InterPro" id="IPR027266">
    <property type="entry name" value="TrmE/GcvT-like"/>
</dbReference>
<dbReference type="Pfam" id="PF13510">
    <property type="entry name" value="Fer2_4"/>
    <property type="match status" value="1"/>
</dbReference>
<dbReference type="AlphaFoldDB" id="A0A7Z0ITJ7"/>
<organism evidence="8 9">
    <name type="scientific">Nocardioides panzhihuensis</name>
    <dbReference type="NCBI Taxonomy" id="860243"/>
    <lineage>
        <taxon>Bacteria</taxon>
        <taxon>Bacillati</taxon>
        <taxon>Actinomycetota</taxon>
        <taxon>Actinomycetes</taxon>
        <taxon>Propionibacteriales</taxon>
        <taxon>Nocardioidaceae</taxon>
        <taxon>Nocardioides</taxon>
    </lineage>
</organism>
<dbReference type="SUPFAM" id="SSF103025">
    <property type="entry name" value="Folate-binding domain"/>
    <property type="match status" value="1"/>
</dbReference>
<dbReference type="Pfam" id="PF01571">
    <property type="entry name" value="GCV_T"/>
    <property type="match status" value="1"/>
</dbReference>
<comment type="subcellular location">
    <subcellularLocation>
        <location evidence="3">Cytoplasm</location>
    </subcellularLocation>
</comment>
<dbReference type="GO" id="GO:0008115">
    <property type="term" value="F:sarcosine oxidase activity"/>
    <property type="evidence" value="ECO:0007669"/>
    <property type="project" value="UniProtKB-UniRule"/>
</dbReference>
<evidence type="ECO:0000256" key="1">
    <source>
        <dbReference type="ARBA" id="ARBA00008609"/>
    </source>
</evidence>
<dbReference type="InterPro" id="IPR023753">
    <property type="entry name" value="FAD/NAD-binding_dom"/>
</dbReference>
<dbReference type="InterPro" id="IPR028896">
    <property type="entry name" value="GcvT/YgfZ/DmdA"/>
</dbReference>
<keyword evidence="3" id="KW-0520">NAD</keyword>
<feature type="domain" description="SoxA A3" evidence="7">
    <location>
        <begin position="483"/>
        <end position="566"/>
    </location>
</feature>
<evidence type="ECO:0000259" key="4">
    <source>
        <dbReference type="Pfam" id="PF01571"/>
    </source>
</evidence>
<dbReference type="Proteomes" id="UP000564496">
    <property type="component" value="Unassembled WGS sequence"/>
</dbReference>
<dbReference type="InterPro" id="IPR036188">
    <property type="entry name" value="FAD/NAD-bd_sf"/>
</dbReference>
<dbReference type="PANTHER" id="PTHR43757">
    <property type="entry name" value="AMINOMETHYLTRANSFERASE"/>
    <property type="match status" value="1"/>
</dbReference>
<dbReference type="Gene3D" id="3.50.50.60">
    <property type="entry name" value="FAD/NAD(P)-binding domain"/>
    <property type="match status" value="1"/>
</dbReference>
<feature type="domain" description="Aminomethyltransferase C-terminal" evidence="6">
    <location>
        <begin position="884"/>
        <end position="961"/>
    </location>
</feature>
<proteinExistence type="inferred from homology"/>
<gene>
    <name evidence="8" type="ORF">BJ988_003536</name>
</gene>
<dbReference type="GO" id="GO:0000166">
    <property type="term" value="F:nucleotide binding"/>
    <property type="evidence" value="ECO:0007669"/>
    <property type="project" value="UniProtKB-KW"/>
</dbReference>
<feature type="domain" description="GCVT N-terminal" evidence="4">
    <location>
        <begin position="581"/>
        <end position="852"/>
    </location>
</feature>
<dbReference type="Pfam" id="PF08669">
    <property type="entry name" value="GCV_T_C"/>
    <property type="match status" value="1"/>
</dbReference>
<comment type="catalytic activity">
    <reaction evidence="3">
        <text>sarcosine + (6S)-5,6,7,8-tetrahydrofolate + O2 = (6R)-5,10-methylene-5,6,7,8-tetrahydrofolate + glycine + H2O2</text>
        <dbReference type="Rhea" id="RHEA:70455"/>
        <dbReference type="ChEBI" id="CHEBI:15379"/>
        <dbReference type="ChEBI" id="CHEBI:15636"/>
        <dbReference type="ChEBI" id="CHEBI:16240"/>
        <dbReference type="ChEBI" id="CHEBI:57305"/>
        <dbReference type="ChEBI" id="CHEBI:57433"/>
        <dbReference type="ChEBI" id="CHEBI:57453"/>
        <dbReference type="EC" id="1.5.3.24"/>
    </reaction>
</comment>
<sequence length="969" mass="103431">MSTTSHRLPDGGRIDRSTRLTFSLDGQEYAGHAGDTLASALIANGVLECGPSLYRQRPRGVIAAGVEEPNALVKLRRPGDSVTESMLPATTVELVDGLEAHYLSGLGELDPADDTAIYDKKYVHTDVLVIGAGLTGLAAASTAAASGARVILIDDQPELGGSLLSTRALSVDGVDSDTWLRGVTEELAAAPEVTVLTRTNAFGSYDSNYVIALESRLDHLEAPAKEELAGLSRQRLWHIRAQQVIVATGAHERPLVFANNDRPGVMLASAVRTYLNRYGVAAGDRILLATTNDSAYDVAADLTAAGVSVAAVVDSRAEQSEAAQRAGAAGIEVLLGSAVLDTDGDPQVTTATVSAIDDNGLAVGERRDIACDVVAVAGGWSPVVHLHSQRQGKVRWDEDLAGFVPTGEVAGQQIVGSARGSYTLEACLAEGRHSASTALLAAGFVGELEAPIEPLPAATGSGTTRSLWLAAEDGVPLDDLVDHFVDLQRDQTVHDVLRATGAGMRSVEHIKRYTSISTANDQGKTSGVNAIGVIAAALNDGRSPGEIGTTTYRAPYAPVPFVALAGRERGDLFDPARLTSIHPWHVVQGAEMEIVGQWLRPWYYPRNGESLDEAVLRECAAVRESVGMMDATTLGKIEVWGSDAGEFLNRIYTNGFKKLAPGSARYGVMCTPDGMIFDDGVTLRLDEGRYFMTTTTGGAAKVLDWLEEWHQTEWPALDVSFTSVTEQWATVAVVGPKSREVIAKIAPELDVSNEAFPFMSFRETTLASGVPARVCRISFSGELAFEVNVETWFGQRVWEEIHAAGQEWAITPYGTETMHVLRAEKGYPIVGQDTDGTVTPQDAGMEWIVSKVKDFVGKRSYSRDDTARTDRKHLVSVLPVDKTFRLPEGTQLVAAGTPITPADGPVPMLGHVTSSYHSAALGRSFALALIKDGRNRIGQTLVAPVGDRMVDVVVAETVLYDPEGSRRDG</sequence>